<dbReference type="Gene3D" id="3.40.50.300">
    <property type="entry name" value="P-loop containing nucleotide triphosphate hydrolases"/>
    <property type="match status" value="1"/>
</dbReference>
<accession>A0ABS7XXG4</accession>
<evidence type="ECO:0000256" key="2">
    <source>
        <dbReference type="ARBA" id="ARBA00008420"/>
    </source>
</evidence>
<evidence type="ECO:0000256" key="7">
    <source>
        <dbReference type="ARBA" id="ARBA00022840"/>
    </source>
</evidence>
<evidence type="ECO:0000256" key="9">
    <source>
        <dbReference type="RuleBase" id="RU363066"/>
    </source>
</evidence>
<evidence type="ECO:0000256" key="3">
    <source>
        <dbReference type="ARBA" id="ARBA00012054"/>
    </source>
</evidence>
<dbReference type="CDD" id="cd02021">
    <property type="entry name" value="GntK"/>
    <property type="match status" value="1"/>
</dbReference>
<comment type="catalytic activity">
    <reaction evidence="8 9">
        <text>D-gluconate + ATP = 6-phospho-D-gluconate + ADP + H(+)</text>
        <dbReference type="Rhea" id="RHEA:19433"/>
        <dbReference type="ChEBI" id="CHEBI:15378"/>
        <dbReference type="ChEBI" id="CHEBI:18391"/>
        <dbReference type="ChEBI" id="CHEBI:30616"/>
        <dbReference type="ChEBI" id="CHEBI:58759"/>
        <dbReference type="ChEBI" id="CHEBI:456216"/>
        <dbReference type="EC" id="2.7.1.12"/>
    </reaction>
</comment>
<proteinExistence type="inferred from homology"/>
<dbReference type="NCBIfam" id="TIGR01313">
    <property type="entry name" value="therm_gnt_kin"/>
    <property type="match status" value="1"/>
</dbReference>
<keyword evidence="5 9" id="KW-0547">Nucleotide-binding</keyword>
<evidence type="ECO:0000256" key="8">
    <source>
        <dbReference type="ARBA" id="ARBA00048090"/>
    </source>
</evidence>
<dbReference type="Pfam" id="PF01202">
    <property type="entry name" value="SKI"/>
    <property type="match status" value="1"/>
</dbReference>
<dbReference type="InterPro" id="IPR031322">
    <property type="entry name" value="Shikimate/glucono_kinase"/>
</dbReference>
<keyword evidence="4 9" id="KW-0808">Transferase</keyword>
<evidence type="ECO:0000313" key="11">
    <source>
        <dbReference type="Proteomes" id="UP001198402"/>
    </source>
</evidence>
<gene>
    <name evidence="10" type="ORF">LBV24_01015</name>
</gene>
<evidence type="ECO:0000256" key="1">
    <source>
        <dbReference type="ARBA" id="ARBA00004761"/>
    </source>
</evidence>
<dbReference type="EMBL" id="JAIUJS010000001">
    <property type="protein sequence ID" value="MCA0151775.1"/>
    <property type="molecule type" value="Genomic_DNA"/>
</dbReference>
<dbReference type="EC" id="2.7.1.12" evidence="3 9"/>
<organism evidence="10 11">
    <name type="scientific">Winogradskyella vincentii</name>
    <dbReference type="NCBI Taxonomy" id="2877122"/>
    <lineage>
        <taxon>Bacteria</taxon>
        <taxon>Pseudomonadati</taxon>
        <taxon>Bacteroidota</taxon>
        <taxon>Flavobacteriia</taxon>
        <taxon>Flavobacteriales</taxon>
        <taxon>Flavobacteriaceae</taxon>
        <taxon>Winogradskyella</taxon>
    </lineage>
</organism>
<evidence type="ECO:0000313" key="10">
    <source>
        <dbReference type="EMBL" id="MCA0151775.1"/>
    </source>
</evidence>
<dbReference type="Proteomes" id="UP001198402">
    <property type="component" value="Unassembled WGS sequence"/>
</dbReference>
<sequence>MIIIVFGVSGSGKSTIAKGLSERLRLPYYDADDFHPQQNIDKMSVGKSLNDEDRLPWLLSLADNINIWSQSEGAVLACSALKEKYRALLSSNYKTDINWVLLKGTSELIKRRMDTRKGHYMTSKLLNSQFEDLEIPDYGLHVDISEHPDSIIDKIISNI</sequence>
<name>A0ABS7XXG4_9FLAO</name>
<comment type="similarity">
    <text evidence="2 9">Belongs to the gluconokinase GntK/GntV family.</text>
</comment>
<dbReference type="PANTHER" id="PTHR43442:SF3">
    <property type="entry name" value="GLUCONOKINASE-RELATED"/>
    <property type="match status" value="1"/>
</dbReference>
<evidence type="ECO:0000256" key="4">
    <source>
        <dbReference type="ARBA" id="ARBA00022679"/>
    </source>
</evidence>
<dbReference type="SUPFAM" id="SSF52540">
    <property type="entry name" value="P-loop containing nucleoside triphosphate hydrolases"/>
    <property type="match status" value="1"/>
</dbReference>
<comment type="caution">
    <text evidence="10">The sequence shown here is derived from an EMBL/GenBank/DDBJ whole genome shotgun (WGS) entry which is preliminary data.</text>
</comment>
<protein>
    <recommendedName>
        <fullName evidence="3 9">Gluconokinase</fullName>
        <ecNumber evidence="3 9">2.7.1.12</ecNumber>
    </recommendedName>
</protein>
<dbReference type="InterPro" id="IPR006001">
    <property type="entry name" value="Therm_gnt_kin"/>
</dbReference>
<evidence type="ECO:0000256" key="6">
    <source>
        <dbReference type="ARBA" id="ARBA00022777"/>
    </source>
</evidence>
<reference evidence="11" key="1">
    <citation type="submission" date="2023-07" db="EMBL/GenBank/DDBJ databases">
        <authorList>
            <person name="Yue Y."/>
        </authorList>
    </citation>
    <scope>NUCLEOTIDE SEQUENCE [LARGE SCALE GENOMIC DNA]</scope>
    <source>
        <strain evidence="11">2Y89</strain>
    </source>
</reference>
<keyword evidence="6 9" id="KW-0418">Kinase</keyword>
<keyword evidence="7 9" id="KW-0067">ATP-binding</keyword>
<dbReference type="RefSeq" id="WP_224476747.1">
    <property type="nucleotide sequence ID" value="NZ_JAIUJS010000001.1"/>
</dbReference>
<dbReference type="PANTHER" id="PTHR43442">
    <property type="entry name" value="GLUCONOKINASE-RELATED"/>
    <property type="match status" value="1"/>
</dbReference>
<dbReference type="InterPro" id="IPR027417">
    <property type="entry name" value="P-loop_NTPase"/>
</dbReference>
<comment type="pathway">
    <text evidence="1">Carbohydrate acid metabolism.</text>
</comment>
<evidence type="ECO:0000256" key="5">
    <source>
        <dbReference type="ARBA" id="ARBA00022741"/>
    </source>
</evidence>
<keyword evidence="11" id="KW-1185">Reference proteome</keyword>